<evidence type="ECO:0000313" key="3">
    <source>
        <dbReference type="EMBL" id="EGT55209.1"/>
    </source>
</evidence>
<organism evidence="4">
    <name type="scientific">Caenorhabditis brenneri</name>
    <name type="common">Nematode worm</name>
    <dbReference type="NCBI Taxonomy" id="135651"/>
    <lineage>
        <taxon>Eukaryota</taxon>
        <taxon>Metazoa</taxon>
        <taxon>Ecdysozoa</taxon>
        <taxon>Nematoda</taxon>
        <taxon>Chromadorea</taxon>
        <taxon>Rhabditida</taxon>
        <taxon>Rhabditina</taxon>
        <taxon>Rhabditomorpha</taxon>
        <taxon>Rhabditoidea</taxon>
        <taxon>Rhabditidae</taxon>
        <taxon>Peloderinae</taxon>
        <taxon>Caenorhabditis</taxon>
    </lineage>
</organism>
<dbReference type="InterPro" id="IPR009689">
    <property type="entry name" value="DUF1280"/>
</dbReference>
<name>G0N8E1_CAEBE</name>
<evidence type="ECO:0000256" key="1">
    <source>
        <dbReference type="SAM" id="Coils"/>
    </source>
</evidence>
<dbReference type="OrthoDB" id="5871670at2759"/>
<dbReference type="Pfam" id="PF06918">
    <property type="entry name" value="DUF1280"/>
    <property type="match status" value="1"/>
</dbReference>
<dbReference type="EMBL" id="GL379850">
    <property type="protein sequence ID" value="EGT55209.1"/>
    <property type="molecule type" value="Genomic_DNA"/>
</dbReference>
<dbReference type="HOGENOM" id="CLU_790456_0_0_1"/>
<dbReference type="Proteomes" id="UP000008068">
    <property type="component" value="Unassembled WGS sequence"/>
</dbReference>
<protein>
    <submittedName>
        <fullName evidence="3">Uncharacterized protein</fullName>
    </submittedName>
</protein>
<dbReference type="InParanoid" id="G0N8E1"/>
<sequence length="351" mass="40556">MPNPSKRKLAQRENLERARSAIPGSVDNVLKQNEEVQKLLSEEKKRVVDLEKRIDVYKTELHRYETCLKNAEEKLSMEIRDHNCTKLALKTCQEKKVASEISYEAQISELQNRCNQLLLESPARGKVLKKYEDISSPHTKNRRCERIVEEMGKFVGEDSLDAFGKDFALFLSKSSRFSFRLSMTVESVLVQIGCDPRAHYQQMNGNQTQALLKPVNIDKVLRVFEPHRDMSLMRRLMNVIGSLMSSSNNSVKSNQEILEMKENLDDLKNVLRLLHPTMSVLPKLHILSAHLIDFVVLNGTWGRTSEQGMESFHALFNQLTKQYASVHNLEHRTFLILRHLMHYNDMTDCSN</sequence>
<dbReference type="AlphaFoldDB" id="G0N8E1"/>
<feature type="compositionally biased region" description="Basic and acidic residues" evidence="2">
    <location>
        <begin position="10"/>
        <end position="19"/>
    </location>
</feature>
<proteinExistence type="predicted"/>
<accession>G0N8E1</accession>
<feature type="coiled-coil region" evidence="1">
    <location>
        <begin position="26"/>
        <end position="74"/>
    </location>
</feature>
<reference evidence="4" key="1">
    <citation type="submission" date="2011-07" db="EMBL/GenBank/DDBJ databases">
        <authorList>
            <consortium name="Caenorhabditis brenneri Sequencing and Analysis Consortium"/>
            <person name="Wilson R.K."/>
        </authorList>
    </citation>
    <scope>NUCLEOTIDE SEQUENCE [LARGE SCALE GENOMIC DNA]</scope>
    <source>
        <strain evidence="4">PB2801</strain>
    </source>
</reference>
<feature type="region of interest" description="Disordered" evidence="2">
    <location>
        <begin position="1"/>
        <end position="21"/>
    </location>
</feature>
<evidence type="ECO:0000313" key="4">
    <source>
        <dbReference type="Proteomes" id="UP000008068"/>
    </source>
</evidence>
<keyword evidence="4" id="KW-1185">Reference proteome</keyword>
<dbReference type="eggNOG" id="ENOG502QRBM">
    <property type="taxonomic scope" value="Eukaryota"/>
</dbReference>
<dbReference type="PANTHER" id="PTHR31424">
    <property type="entry name" value="PROTEIN CBG23806"/>
    <property type="match status" value="1"/>
</dbReference>
<evidence type="ECO:0000256" key="2">
    <source>
        <dbReference type="SAM" id="MobiDB-lite"/>
    </source>
</evidence>
<dbReference type="PANTHER" id="PTHR31424:SF4">
    <property type="entry name" value="AUTOPHAGY-RELATED PROTEIN 14-RELATED"/>
    <property type="match status" value="1"/>
</dbReference>
<gene>
    <name evidence="3" type="ORF">CAEBREN_25460</name>
</gene>
<keyword evidence="1" id="KW-0175">Coiled coil</keyword>